<dbReference type="SMART" id="SM00826">
    <property type="entry name" value="PKS_DH"/>
    <property type="match status" value="1"/>
</dbReference>
<evidence type="ECO:0000256" key="7">
    <source>
        <dbReference type="ARBA" id="ARBA00023315"/>
    </source>
</evidence>
<dbReference type="PANTHER" id="PTHR43775:SF51">
    <property type="entry name" value="INACTIVE PHENOLPHTHIOCEROL SYNTHESIS POLYKETIDE SYNTHASE TYPE I PKS1-RELATED"/>
    <property type="match status" value="1"/>
</dbReference>
<name>A0A367E598_9ACTN</name>
<dbReference type="InterPro" id="IPR049551">
    <property type="entry name" value="PKS_DH_C"/>
</dbReference>
<dbReference type="InterPro" id="IPR049552">
    <property type="entry name" value="PKS_DH_N"/>
</dbReference>
<dbReference type="CDD" id="cd08956">
    <property type="entry name" value="KR_3_FAS_SDR_x"/>
    <property type="match status" value="1"/>
</dbReference>
<gene>
    <name evidence="12" type="ORF">DQ392_33915</name>
</gene>
<dbReference type="InterPro" id="IPR014031">
    <property type="entry name" value="Ketoacyl_synth_C"/>
</dbReference>
<evidence type="ECO:0000256" key="3">
    <source>
        <dbReference type="ARBA" id="ARBA00022553"/>
    </source>
</evidence>
<feature type="non-terminal residue" evidence="12">
    <location>
        <position position="1"/>
    </location>
</feature>
<dbReference type="SUPFAM" id="SSF47336">
    <property type="entry name" value="ACP-like"/>
    <property type="match status" value="1"/>
</dbReference>
<dbReference type="Pfam" id="PF16197">
    <property type="entry name" value="KAsynt_C_assoc"/>
    <property type="match status" value="1"/>
</dbReference>
<dbReference type="SUPFAM" id="SSF51735">
    <property type="entry name" value="NAD(P)-binding Rossmann-fold domains"/>
    <property type="match status" value="2"/>
</dbReference>
<dbReference type="SMART" id="SM01294">
    <property type="entry name" value="PKS_PP_betabranch"/>
    <property type="match status" value="1"/>
</dbReference>
<dbReference type="InterPro" id="IPR014043">
    <property type="entry name" value="Acyl_transferase_dom"/>
</dbReference>
<evidence type="ECO:0000256" key="4">
    <source>
        <dbReference type="ARBA" id="ARBA00022679"/>
    </source>
</evidence>
<dbReference type="InterPro" id="IPR020807">
    <property type="entry name" value="PKS_DH"/>
</dbReference>
<dbReference type="InterPro" id="IPR036736">
    <property type="entry name" value="ACP-like_sf"/>
</dbReference>
<dbReference type="SMART" id="SM00823">
    <property type="entry name" value="PKS_PP"/>
    <property type="match status" value="1"/>
</dbReference>
<dbReference type="InterPro" id="IPR018201">
    <property type="entry name" value="Ketoacyl_synth_AS"/>
</dbReference>
<feature type="region of interest" description="N-terminal hotdog fold" evidence="8">
    <location>
        <begin position="177"/>
        <end position="301"/>
    </location>
</feature>
<evidence type="ECO:0000256" key="5">
    <source>
        <dbReference type="ARBA" id="ARBA00023194"/>
    </source>
</evidence>
<feature type="non-terminal residue" evidence="12">
    <location>
        <position position="1564"/>
    </location>
</feature>
<dbReference type="OrthoDB" id="9778690at2"/>
<comment type="caution">
    <text evidence="12">The sequence shown here is derived from an EMBL/GenBank/DDBJ whole genome shotgun (WGS) entry which is preliminary data.</text>
</comment>
<feature type="active site" description="Proton donor; for dehydratase activity" evidence="8">
    <location>
        <position position="374"/>
    </location>
</feature>
<keyword evidence="7" id="KW-0012">Acyltransferase</keyword>
<dbReference type="Gene3D" id="3.30.70.3290">
    <property type="match status" value="2"/>
</dbReference>
<dbReference type="InterPro" id="IPR014030">
    <property type="entry name" value="Ketoacyl_synth_N"/>
</dbReference>
<evidence type="ECO:0000256" key="2">
    <source>
        <dbReference type="ARBA" id="ARBA00022450"/>
    </source>
</evidence>
<dbReference type="Pfam" id="PF14765">
    <property type="entry name" value="PS-DH"/>
    <property type="match status" value="1"/>
</dbReference>
<evidence type="ECO:0000259" key="9">
    <source>
        <dbReference type="PROSITE" id="PS50075"/>
    </source>
</evidence>
<dbReference type="GO" id="GO:0031177">
    <property type="term" value="F:phosphopantetheine binding"/>
    <property type="evidence" value="ECO:0007669"/>
    <property type="project" value="InterPro"/>
</dbReference>
<dbReference type="CDD" id="cd00833">
    <property type="entry name" value="PKS"/>
    <property type="match status" value="1"/>
</dbReference>
<keyword evidence="13" id="KW-1185">Reference proteome</keyword>
<comment type="pathway">
    <text evidence="1">Antibiotic biosynthesis.</text>
</comment>
<dbReference type="InterPro" id="IPR001227">
    <property type="entry name" value="Ac_transferase_dom_sf"/>
</dbReference>
<dbReference type="InterPro" id="IPR032821">
    <property type="entry name" value="PKS_assoc"/>
</dbReference>
<dbReference type="PROSITE" id="PS00606">
    <property type="entry name" value="KS3_1"/>
    <property type="match status" value="1"/>
</dbReference>
<evidence type="ECO:0000313" key="12">
    <source>
        <dbReference type="EMBL" id="RCG13228.1"/>
    </source>
</evidence>
<evidence type="ECO:0000313" key="13">
    <source>
        <dbReference type="Proteomes" id="UP000253507"/>
    </source>
</evidence>
<dbReference type="GO" id="GO:0006633">
    <property type="term" value="P:fatty acid biosynthetic process"/>
    <property type="evidence" value="ECO:0007669"/>
    <property type="project" value="InterPro"/>
</dbReference>
<dbReference type="SUPFAM" id="SSF53901">
    <property type="entry name" value="Thiolase-like"/>
    <property type="match status" value="1"/>
</dbReference>
<dbReference type="Gene3D" id="3.40.50.720">
    <property type="entry name" value="NAD(P)-binding Rossmann-like Domain"/>
    <property type="match status" value="1"/>
</dbReference>
<evidence type="ECO:0000256" key="6">
    <source>
        <dbReference type="ARBA" id="ARBA00023268"/>
    </source>
</evidence>
<protein>
    <submittedName>
        <fullName evidence="12">SDR family NAD(P)-dependent oxidoreductase</fullName>
    </submittedName>
</protein>
<keyword evidence="4" id="KW-0808">Transferase</keyword>
<feature type="domain" description="Carrier" evidence="9">
    <location>
        <begin position="913"/>
        <end position="988"/>
    </location>
</feature>
<dbReference type="InterPro" id="IPR020841">
    <property type="entry name" value="PKS_Beta-ketoAc_synthase_dom"/>
</dbReference>
<dbReference type="InterPro" id="IPR009081">
    <property type="entry name" value="PP-bd_ACP"/>
</dbReference>
<dbReference type="SMART" id="SM00822">
    <property type="entry name" value="PKS_KR"/>
    <property type="match status" value="1"/>
</dbReference>
<evidence type="ECO:0000259" key="11">
    <source>
        <dbReference type="PROSITE" id="PS52019"/>
    </source>
</evidence>
<dbReference type="Pfam" id="PF00109">
    <property type="entry name" value="ketoacyl-synt"/>
    <property type="match status" value="1"/>
</dbReference>
<feature type="active site" description="Proton acceptor; for dehydratase activity" evidence="8">
    <location>
        <position position="209"/>
    </location>
</feature>
<dbReference type="Pfam" id="PF22953">
    <property type="entry name" value="SpnB_Rossmann"/>
    <property type="match status" value="1"/>
</dbReference>
<dbReference type="Pfam" id="PF00550">
    <property type="entry name" value="PP-binding"/>
    <property type="match status" value="1"/>
</dbReference>
<feature type="region of interest" description="C-terminal hotdog fold" evidence="8">
    <location>
        <begin position="313"/>
        <end position="447"/>
    </location>
</feature>
<dbReference type="Pfam" id="PF08659">
    <property type="entry name" value="KR"/>
    <property type="match status" value="1"/>
</dbReference>
<proteinExistence type="predicted"/>
<dbReference type="Gene3D" id="1.10.1200.10">
    <property type="entry name" value="ACP-like"/>
    <property type="match status" value="1"/>
</dbReference>
<reference evidence="12 13" key="1">
    <citation type="submission" date="2018-06" db="EMBL/GenBank/DDBJ databases">
        <title>Streptomyces reniochalinae sp. nov. and Streptomyces diacarnus sp. nov. from marine sponges.</title>
        <authorList>
            <person name="Li L."/>
        </authorList>
    </citation>
    <scope>NUCLEOTIDE SEQUENCE [LARGE SCALE GENOMIC DNA]</scope>
    <source>
        <strain evidence="12 13">LHW50302</strain>
    </source>
</reference>
<accession>A0A367E598</accession>
<evidence type="ECO:0000259" key="10">
    <source>
        <dbReference type="PROSITE" id="PS52004"/>
    </source>
</evidence>
<dbReference type="InterPro" id="IPR050091">
    <property type="entry name" value="PKS_NRPS_Biosynth_Enz"/>
</dbReference>
<dbReference type="GO" id="GO:0004315">
    <property type="term" value="F:3-oxoacyl-[acyl-carrier-protein] synthase activity"/>
    <property type="evidence" value="ECO:0007669"/>
    <property type="project" value="InterPro"/>
</dbReference>
<dbReference type="SMART" id="SM00827">
    <property type="entry name" value="PKS_AT"/>
    <property type="match status" value="1"/>
</dbReference>
<feature type="domain" description="PKS/mFAS DH" evidence="11">
    <location>
        <begin position="177"/>
        <end position="447"/>
    </location>
</feature>
<dbReference type="PROSITE" id="PS50075">
    <property type="entry name" value="CARRIER"/>
    <property type="match status" value="1"/>
</dbReference>
<dbReference type="Pfam" id="PF02801">
    <property type="entry name" value="Ketoacyl-synt_C"/>
    <property type="match status" value="1"/>
</dbReference>
<dbReference type="Pfam" id="PF00698">
    <property type="entry name" value="Acyl_transf_1"/>
    <property type="match status" value="1"/>
</dbReference>
<dbReference type="EMBL" id="QOIM01000069">
    <property type="protein sequence ID" value="RCG13228.1"/>
    <property type="molecule type" value="Genomic_DNA"/>
</dbReference>
<organism evidence="12 13">
    <name type="scientific">Streptomyces reniochalinae</name>
    <dbReference type="NCBI Taxonomy" id="2250578"/>
    <lineage>
        <taxon>Bacteria</taxon>
        <taxon>Bacillati</taxon>
        <taxon>Actinomycetota</taxon>
        <taxon>Actinomycetes</taxon>
        <taxon>Kitasatosporales</taxon>
        <taxon>Streptomycetaceae</taxon>
        <taxon>Streptomyces</taxon>
    </lineage>
</organism>
<dbReference type="FunFam" id="1.10.1200.10:FF:000007">
    <property type="entry name" value="Probable polyketide synthase pks17"/>
    <property type="match status" value="1"/>
</dbReference>
<dbReference type="InterPro" id="IPR016039">
    <property type="entry name" value="Thiolase-like"/>
</dbReference>
<evidence type="ECO:0000256" key="8">
    <source>
        <dbReference type="PROSITE-ProRule" id="PRU01363"/>
    </source>
</evidence>
<feature type="domain" description="Ketosynthase family 3 (KS3)" evidence="10">
    <location>
        <begin position="1007"/>
        <end position="1423"/>
    </location>
</feature>
<dbReference type="InterPro" id="IPR042104">
    <property type="entry name" value="PKS_dehydratase_sf"/>
</dbReference>
<sequence>ARRLRVSHAFHSPLMDPMLEEFAAVAATLSYHEPVLPIVSTVTGQLVVEGQLTDPGYWVDQVRRAVRFADGVTATDASVFVEIGPDGVLSALAQHSVDDATVAVPAVRKDGDEAQAFVEALGRLHTTGVPVDWTAYLGHAPVHVDLPTYAFQHQRYWIEPNRAAGDATHAGLTPVDHPLLTAATELPGTETLLFTGRISLATHPWLADHEVLGTVLVPGTGLLELALQAGHEAGLPEVRELTLREPMLVPATGALEIRVVVGAPDDAGERSVSVHSRGEADTTAAWMLHAEGTLTAAAATPPATEQVWPPVGAVSVDVSGVYEGLLGRGYVYGPVFQGLRAVWERGDEVFAEVELPEDGVVDAGRFGLHPAVFDAAMHALLVVGGGDAETVLPFVWSGVRLHAAGASRLRVRISRVSGAMALADAAGAPVLTVESLVSRPVSVEQLGARNEALFRVEWSPLSVGEVAGAGTEMVSVGDPVPGLSVDGFDDLVSLAESGSVAPLVVSGCCGEEESGDVVGAVRRSVGGVLDLVQGFLGDARLAGSRLVVVTRGAVAVGSGDDVVPTAAPVWGLVRAAQAEHPGRIVLVDVDGASASVGVVAGALASGEPEVAVRSGRVLVPRLVRVAAAAHEVPVVDPASTVLITGGTGGLGALVARHLVTERGVRHLLLVSRSGSDAPGAAELSAELVAAGALVDVRACDVTDRGALSEVIGSVSVEHPLVGVVHAAGVGDTGLIESVSVERLAGVFGPKVDAAWFLHELTCELDLAFFVLFSSAGGLVLPAGQASYAAANVFLDGLAAYRRGLGLVATSLAFGLWETSTGLTRWLGDADVERMRRQGLPALSVEAGLAGFDAGLASSEALLVPLRVDVPALRGRADVPALLRGLAPPRARRAAQVSTASDLVERLAGDDREQVLLDLVREKAAAVLRYPSSESVEPERAFQDLGFDSLTAIELRNELNAATGLRLSATLVFDHPNAQAVARRIESELVGDAAPSSGSVVATSSASDEPIAIVGMACRYPGGISTPEELWQLVTTATDAIDDFPTDRGWDLDRLYDPEPGVPGKSYTRTGGFLYEAGDFDPGFFRISPREALGMDPQQRLLLETSWEAFERAGVDPRSRRGSRTGVFAGLMYHDYGLGTPGATSTGSLLSGRVSYTFGFEGPAVTVDTACSSSLVALHLAVQALRSGECDLALAGGATVMSTPGTFVEFSRQRGLSPDGRCKAFGAGADGTGWGEGVGMLLVERLSDARRNGHPVLAVVRGSAVNQDGASNGLTAPNGPSQQRVIGQALANAGLSAFDVDAVEAHGTGTALGDPIEAQALIAAYGQDRPAGRPLWLGSIKSNIGHAQAAAGVAGVIKMVMAMRHGVLPQTLHAEEPSPHVDWSAGTVELLTEARQWTTSDRPRRAGISSFGIAGTNAHVVVEQVDEPAAVEAVAAPPVVPWLVSAATAEGVSAQASKLLTHLDTEADAAAVGAALVSRTVLEHRAVVVGADRAELIEGLRALAAGEVCAGVVAGSGSGGKLGLLFAGQGSQRLGMGRSLVAAFPVFAEALDEVVGVLDPLVSFS</sequence>
<dbReference type="InterPro" id="IPR020806">
    <property type="entry name" value="PKS_PP-bd"/>
</dbReference>
<dbReference type="GO" id="GO:0004312">
    <property type="term" value="F:fatty acid synthase activity"/>
    <property type="evidence" value="ECO:0007669"/>
    <property type="project" value="TreeGrafter"/>
</dbReference>
<dbReference type="PROSITE" id="PS52004">
    <property type="entry name" value="KS3_2"/>
    <property type="match status" value="1"/>
</dbReference>
<dbReference type="InterPro" id="IPR016035">
    <property type="entry name" value="Acyl_Trfase/lysoPLipase"/>
</dbReference>
<keyword evidence="6" id="KW-0511">Multifunctional enzyme</keyword>
<dbReference type="SUPFAM" id="SSF52151">
    <property type="entry name" value="FabD/lysophospholipase-like"/>
    <property type="match status" value="2"/>
</dbReference>
<dbReference type="InterPro" id="IPR006162">
    <property type="entry name" value="Ppantetheine_attach_site"/>
</dbReference>
<dbReference type="InterPro" id="IPR036291">
    <property type="entry name" value="NAD(P)-bd_dom_sf"/>
</dbReference>
<dbReference type="SMART" id="SM00825">
    <property type="entry name" value="PKS_KS"/>
    <property type="match status" value="1"/>
</dbReference>
<dbReference type="InterPro" id="IPR049900">
    <property type="entry name" value="PKS_mFAS_DH"/>
</dbReference>
<dbReference type="Proteomes" id="UP000253507">
    <property type="component" value="Unassembled WGS sequence"/>
</dbReference>
<dbReference type="InterPro" id="IPR013968">
    <property type="entry name" value="PKS_KR"/>
</dbReference>
<dbReference type="PROSITE" id="PS52019">
    <property type="entry name" value="PKS_MFAS_DH"/>
    <property type="match status" value="1"/>
</dbReference>
<dbReference type="InterPro" id="IPR057326">
    <property type="entry name" value="KR_dom"/>
</dbReference>
<dbReference type="InterPro" id="IPR055123">
    <property type="entry name" value="SpnB-like_Rossmann"/>
</dbReference>
<dbReference type="GO" id="GO:0033068">
    <property type="term" value="P:macrolide biosynthetic process"/>
    <property type="evidence" value="ECO:0007669"/>
    <property type="project" value="UniProtKB-ARBA"/>
</dbReference>
<keyword evidence="2" id="KW-0596">Phosphopantetheine</keyword>
<keyword evidence="3" id="KW-0597">Phosphoprotein</keyword>
<dbReference type="Gene3D" id="3.10.129.110">
    <property type="entry name" value="Polyketide synthase dehydratase"/>
    <property type="match status" value="1"/>
</dbReference>
<dbReference type="Gene3D" id="3.40.366.10">
    <property type="entry name" value="Malonyl-Coenzyme A Acyl Carrier Protein, domain 2"/>
    <property type="match status" value="2"/>
</dbReference>
<dbReference type="PANTHER" id="PTHR43775">
    <property type="entry name" value="FATTY ACID SYNTHASE"/>
    <property type="match status" value="1"/>
</dbReference>
<dbReference type="FunFam" id="3.40.47.10:FF:000019">
    <property type="entry name" value="Polyketide synthase type I"/>
    <property type="match status" value="1"/>
</dbReference>
<evidence type="ECO:0000256" key="1">
    <source>
        <dbReference type="ARBA" id="ARBA00004792"/>
    </source>
</evidence>
<keyword evidence="5" id="KW-0045">Antibiotic biosynthesis</keyword>
<dbReference type="PROSITE" id="PS00012">
    <property type="entry name" value="PHOSPHOPANTETHEINE"/>
    <property type="match status" value="1"/>
</dbReference>
<dbReference type="Gene3D" id="3.40.47.10">
    <property type="match status" value="1"/>
</dbReference>
<dbReference type="Pfam" id="PF21089">
    <property type="entry name" value="PKS_DH_N"/>
    <property type="match status" value="1"/>
</dbReference>